<protein>
    <submittedName>
        <fullName evidence="1">Uncharacterized protein</fullName>
    </submittedName>
</protein>
<dbReference type="AlphaFoldDB" id="A0A0C9ZU90"/>
<dbReference type="EMBL" id="KN833705">
    <property type="protein sequence ID" value="KIK25832.1"/>
    <property type="molecule type" value="Genomic_DNA"/>
</dbReference>
<keyword evidence="2" id="KW-1185">Reference proteome</keyword>
<accession>A0A0C9ZU90</accession>
<proteinExistence type="predicted"/>
<dbReference type="HOGENOM" id="CLU_2942668_0_0_1"/>
<reference evidence="1 2" key="1">
    <citation type="submission" date="2014-04" db="EMBL/GenBank/DDBJ databases">
        <authorList>
            <consortium name="DOE Joint Genome Institute"/>
            <person name="Kuo A."/>
            <person name="Kohler A."/>
            <person name="Costa M.D."/>
            <person name="Nagy L.G."/>
            <person name="Floudas D."/>
            <person name="Copeland A."/>
            <person name="Barry K.W."/>
            <person name="Cichocki N."/>
            <person name="Veneault-Fourrey C."/>
            <person name="LaButti K."/>
            <person name="Lindquist E.A."/>
            <person name="Lipzen A."/>
            <person name="Lundell T."/>
            <person name="Morin E."/>
            <person name="Murat C."/>
            <person name="Sun H."/>
            <person name="Tunlid A."/>
            <person name="Henrissat B."/>
            <person name="Grigoriev I.V."/>
            <person name="Hibbett D.S."/>
            <person name="Martin F."/>
            <person name="Nordberg H.P."/>
            <person name="Cantor M.N."/>
            <person name="Hua S.X."/>
        </authorList>
    </citation>
    <scope>NUCLEOTIDE SEQUENCE [LARGE SCALE GENOMIC DNA]</scope>
    <source>
        <strain evidence="1 2">441</strain>
    </source>
</reference>
<name>A0A0C9ZU90_9AGAM</name>
<sequence>MNTCAIKYCRFGTAQVHHVSCIDNSSCYFTHATSSVLGFTLHNAVIERLKTFRVRGKFRG</sequence>
<evidence type="ECO:0000313" key="2">
    <source>
        <dbReference type="Proteomes" id="UP000054018"/>
    </source>
</evidence>
<reference evidence="2" key="2">
    <citation type="submission" date="2015-01" db="EMBL/GenBank/DDBJ databases">
        <title>Evolutionary Origins and Diversification of the Mycorrhizal Mutualists.</title>
        <authorList>
            <consortium name="DOE Joint Genome Institute"/>
            <consortium name="Mycorrhizal Genomics Consortium"/>
            <person name="Kohler A."/>
            <person name="Kuo A."/>
            <person name="Nagy L.G."/>
            <person name="Floudas D."/>
            <person name="Copeland A."/>
            <person name="Barry K.W."/>
            <person name="Cichocki N."/>
            <person name="Veneault-Fourrey C."/>
            <person name="LaButti K."/>
            <person name="Lindquist E.A."/>
            <person name="Lipzen A."/>
            <person name="Lundell T."/>
            <person name="Morin E."/>
            <person name="Murat C."/>
            <person name="Riley R."/>
            <person name="Ohm R."/>
            <person name="Sun H."/>
            <person name="Tunlid A."/>
            <person name="Henrissat B."/>
            <person name="Grigoriev I.V."/>
            <person name="Hibbett D.S."/>
            <person name="Martin F."/>
        </authorList>
    </citation>
    <scope>NUCLEOTIDE SEQUENCE [LARGE SCALE GENOMIC DNA]</scope>
    <source>
        <strain evidence="2">441</strain>
    </source>
</reference>
<dbReference type="Proteomes" id="UP000054018">
    <property type="component" value="Unassembled WGS sequence"/>
</dbReference>
<evidence type="ECO:0000313" key="1">
    <source>
        <dbReference type="EMBL" id="KIK25832.1"/>
    </source>
</evidence>
<organism evidence="1 2">
    <name type="scientific">Pisolithus microcarpus 441</name>
    <dbReference type="NCBI Taxonomy" id="765257"/>
    <lineage>
        <taxon>Eukaryota</taxon>
        <taxon>Fungi</taxon>
        <taxon>Dikarya</taxon>
        <taxon>Basidiomycota</taxon>
        <taxon>Agaricomycotina</taxon>
        <taxon>Agaricomycetes</taxon>
        <taxon>Agaricomycetidae</taxon>
        <taxon>Boletales</taxon>
        <taxon>Sclerodermatineae</taxon>
        <taxon>Pisolithaceae</taxon>
        <taxon>Pisolithus</taxon>
    </lineage>
</organism>
<gene>
    <name evidence="1" type="ORF">PISMIDRAFT_676758</name>
</gene>